<accession>A0ABT6R7F9</accession>
<keyword evidence="1" id="KW-0472">Membrane</keyword>
<dbReference type="Proteomes" id="UP001226434">
    <property type="component" value="Unassembled WGS sequence"/>
</dbReference>
<keyword evidence="3" id="KW-1185">Reference proteome</keyword>
<protein>
    <submittedName>
        <fullName evidence="2">Uncharacterized protein</fullName>
    </submittedName>
</protein>
<keyword evidence="1" id="KW-0812">Transmembrane</keyword>
<dbReference type="EMBL" id="JASBRG010000001">
    <property type="protein sequence ID" value="MDI3318505.1"/>
    <property type="molecule type" value="Genomic_DNA"/>
</dbReference>
<feature type="transmembrane region" description="Helical" evidence="1">
    <location>
        <begin position="47"/>
        <end position="65"/>
    </location>
</feature>
<evidence type="ECO:0000256" key="1">
    <source>
        <dbReference type="SAM" id="Phobius"/>
    </source>
</evidence>
<comment type="caution">
    <text evidence="2">The sequence shown here is derived from an EMBL/GenBank/DDBJ whole genome shotgun (WGS) entry which is preliminary data.</text>
</comment>
<sequence>MFNFFLALMKFLTITSGIISVISFFLFSQARMRENEEQEQLYKKVHFTALTLFCIAGVILLNMLASTETH</sequence>
<reference evidence="2 3" key="1">
    <citation type="submission" date="2023-05" db="EMBL/GenBank/DDBJ databases">
        <title>Genome sequence of Pinibacter sp. MAH-24.</title>
        <authorList>
            <person name="Huq M.A."/>
        </authorList>
    </citation>
    <scope>NUCLEOTIDE SEQUENCE [LARGE SCALE GENOMIC DNA]</scope>
    <source>
        <strain evidence="2 3">MAH-24</strain>
    </source>
</reference>
<keyword evidence="1" id="KW-1133">Transmembrane helix</keyword>
<evidence type="ECO:0000313" key="3">
    <source>
        <dbReference type="Proteomes" id="UP001226434"/>
    </source>
</evidence>
<name>A0ABT6R7F9_9BACT</name>
<gene>
    <name evidence="2" type="ORF">QJ048_01910</name>
</gene>
<organism evidence="2 3">
    <name type="scientific">Pinibacter soli</name>
    <dbReference type="NCBI Taxonomy" id="3044211"/>
    <lineage>
        <taxon>Bacteria</taxon>
        <taxon>Pseudomonadati</taxon>
        <taxon>Bacteroidota</taxon>
        <taxon>Chitinophagia</taxon>
        <taxon>Chitinophagales</taxon>
        <taxon>Chitinophagaceae</taxon>
        <taxon>Pinibacter</taxon>
    </lineage>
</organism>
<evidence type="ECO:0000313" key="2">
    <source>
        <dbReference type="EMBL" id="MDI3318505.1"/>
    </source>
</evidence>
<feature type="transmembrane region" description="Helical" evidence="1">
    <location>
        <begin position="6"/>
        <end position="27"/>
    </location>
</feature>
<proteinExistence type="predicted"/>